<evidence type="ECO:0000313" key="2">
    <source>
        <dbReference type="Proteomes" id="UP001231649"/>
    </source>
</evidence>
<sequence>MSEYCRRRVMPSVFLGRQVVDAYSQILHFSQLELPYSCFLSIRTESGSNIILVIQLSSDKIVQSSCQKSRNQLLVYGIGETFGGYWGALPDNIMRPMAPKQPTDEDRYILKTTQPTTTTTTKRRTTPSTTPSTTTESSVKLTKPTTQSEYVVEFPIVNVSGVLVPGDMSNDFALFDAEESFNSAIDVKPKPGVSYKTTVLPLVQFAMSNQVTSRRGGEDDEAVAPRYEVDLGGDWFTPDARLSYPIFSLSTRSKPGAKYKYNMNHRLDFKKNKKMFAEKERMRSSLRKETQPASNPYGIVEAILKNLSKIKDEGPKVDMEIDKDVASLLQGLANIGHNESGFLVPNASWYTRRPASTTRRRISAKYRTDSITWRQPPASYRTNYLEEEDTSNEDESKSFSTMQAENSNGPVTIDVERSGPLLPPDLDVDTVILNATLPNINNIRKSKIVDSKTLASKVNHTMTTAVPTTLKTTKYLDDVEDTLTEEGLSAADDKSFNKVLGVNNNDPVIIDVERNGPLLSLDLDVDRVIFDVAQQTSNIEESTITDTQTLASEVSGTTTSPSTVETMKPTLVDHESWENMVQAASLMAVVLNQSVTPSGQEEKQGLNVTLPPQNNMKRHRKRYVHAIPIEFAKPHHLPVKVSVPSSTVHYDKIADAQEFQRLIELQDDEIHDRVALRYLRQYVGPALFNICAFDNVEAAAKYTILFNSSRLVLAITNFSLDGMSVVMTPARTLLRPDSRCSVEHLECQVLGARVCIDSLNACDGVANCGSYDVYDEDRLMCGASALMQHNVCLAAITFLAVLLTVLYTIHYWLKRWVPKVSDAFFIYTDAAENVLYLDPIMRSPHDTDDPKDVFRSAAMGYTPYMECTDIRIQEKRSSVFMRCCRFFRRKPKNEMSRMSSDPIVEAGYGQTEPGNQRFYSFAEVELRKIGTPFVNEVGVQTGPSLEMQFTDKPIMEERMTQLDSYSDIVAHYEGKRKPSNRRTVLDDADMIGKEPSEELSILHFFKRARSVSMQIPSAPSVQDKQSTNTEEKEIQCREYDHSHVSPESASVLATIGEISDVKPESEVVRKRIRFEETLRSKQNSEDDEVEAETATDSRLRRSVMYGGAKHGYSEDTEADNNIDEPSTSTGNREFKSYFWGGGKNKPKKHTTKKKKQQSTLR</sequence>
<proteinExistence type="predicted"/>
<name>A0ACC2R6P6_9NEOP</name>
<accession>A0ACC2R6P6</accession>
<evidence type="ECO:0000313" key="1">
    <source>
        <dbReference type="EMBL" id="KAJ8734758.1"/>
    </source>
</evidence>
<reference evidence="1" key="1">
    <citation type="submission" date="2023-03" db="EMBL/GenBank/DDBJ databases">
        <title>Chromosome-level genomes of two armyworms, Mythimna separata and Mythimna loreyi, provide insights into the biosynthesis and reception of sex pheromones.</title>
        <authorList>
            <person name="Zhao H."/>
        </authorList>
    </citation>
    <scope>NUCLEOTIDE SEQUENCE</scope>
    <source>
        <strain evidence="1">BeijingLab</strain>
    </source>
</reference>
<dbReference type="Proteomes" id="UP001231649">
    <property type="component" value="Chromosome 5"/>
</dbReference>
<comment type="caution">
    <text evidence="1">The sequence shown here is derived from an EMBL/GenBank/DDBJ whole genome shotgun (WGS) entry which is preliminary data.</text>
</comment>
<organism evidence="1 2">
    <name type="scientific">Mythimna loreyi</name>
    <dbReference type="NCBI Taxonomy" id="667449"/>
    <lineage>
        <taxon>Eukaryota</taxon>
        <taxon>Metazoa</taxon>
        <taxon>Ecdysozoa</taxon>
        <taxon>Arthropoda</taxon>
        <taxon>Hexapoda</taxon>
        <taxon>Insecta</taxon>
        <taxon>Pterygota</taxon>
        <taxon>Neoptera</taxon>
        <taxon>Endopterygota</taxon>
        <taxon>Lepidoptera</taxon>
        <taxon>Glossata</taxon>
        <taxon>Ditrysia</taxon>
        <taxon>Noctuoidea</taxon>
        <taxon>Noctuidae</taxon>
        <taxon>Noctuinae</taxon>
        <taxon>Hadenini</taxon>
        <taxon>Mythimna</taxon>
    </lineage>
</organism>
<keyword evidence="2" id="KW-1185">Reference proteome</keyword>
<gene>
    <name evidence="1" type="ORF">PYW08_014008</name>
</gene>
<protein>
    <submittedName>
        <fullName evidence="1">Uncharacterized protein</fullName>
    </submittedName>
</protein>
<dbReference type="EMBL" id="CM056781">
    <property type="protein sequence ID" value="KAJ8734758.1"/>
    <property type="molecule type" value="Genomic_DNA"/>
</dbReference>